<dbReference type="InterPro" id="IPR017703">
    <property type="entry name" value="YgfZ/GCV_T_CS"/>
</dbReference>
<name>A0A4V6U5E9_9MICO</name>
<dbReference type="PANTHER" id="PTHR22602">
    <property type="entry name" value="TRANSFERASE CAF17, MITOCHONDRIAL-RELATED"/>
    <property type="match status" value="1"/>
</dbReference>
<keyword evidence="3" id="KW-1185">Reference proteome</keyword>
<dbReference type="Proteomes" id="UP000306192">
    <property type="component" value="Unassembled WGS sequence"/>
</dbReference>
<evidence type="ECO:0000313" key="2">
    <source>
        <dbReference type="EMBL" id="TIH37354.1"/>
    </source>
</evidence>
<dbReference type="Gene3D" id="3.30.1360.120">
    <property type="entry name" value="Probable tRNA modification gtpase trme, domain 1"/>
    <property type="match status" value="1"/>
</dbReference>
<reference evidence="2 3" key="1">
    <citation type="journal article" date="2019" name="Microorganisms">
        <title>Systematic Affiliation and Genome Analysis of Subtercola vilae DB165(T) with Particular Emphasis on Cold Adaptation of an Isolate from a High-Altitude Cold Volcano Lake.</title>
        <authorList>
            <person name="Villalobos A.S."/>
            <person name="Wiese J."/>
            <person name="Imhoff J.F."/>
            <person name="Dorador C."/>
            <person name="Keller A."/>
            <person name="Hentschel U."/>
        </authorList>
    </citation>
    <scope>NUCLEOTIDE SEQUENCE [LARGE SCALE GENOMIC DNA]</scope>
    <source>
        <strain evidence="2 3">DB165</strain>
    </source>
</reference>
<dbReference type="GO" id="GO:0016226">
    <property type="term" value="P:iron-sulfur cluster assembly"/>
    <property type="evidence" value="ECO:0007669"/>
    <property type="project" value="TreeGrafter"/>
</dbReference>
<organism evidence="2 3">
    <name type="scientific">Subtercola vilae</name>
    <dbReference type="NCBI Taxonomy" id="2056433"/>
    <lineage>
        <taxon>Bacteria</taxon>
        <taxon>Bacillati</taxon>
        <taxon>Actinomycetota</taxon>
        <taxon>Actinomycetes</taxon>
        <taxon>Micrococcales</taxon>
        <taxon>Microbacteriaceae</taxon>
        <taxon>Subtercola</taxon>
    </lineage>
</organism>
<gene>
    <name evidence="2" type="ORF">D4765_08055</name>
</gene>
<proteinExistence type="predicted"/>
<dbReference type="InterPro" id="IPR027266">
    <property type="entry name" value="TrmE/GcvT-like"/>
</dbReference>
<comment type="caution">
    <text evidence="2">The sequence shown here is derived from an EMBL/GenBank/DDBJ whole genome shotgun (WGS) entry which is preliminary data.</text>
</comment>
<sequence length="410" mass="43538">MRRHGSPKQTEKVLVTASPFLALPGAVNGSGDTLGVAAHYGNPLREQRLLVGGAVVDLSHRGVISVTGPDRLSWLDSVTSQSLKQLAAGSSAETLLLDPSGRVEHAIRVFDDGVTAWLLVDGGEVEALTAWLLRMRFMLRVEIADRSVEFATVGWMPGSDEQGASGAGVEAGIEEFAAAENGVAVTWADPWAEVVAGGHQYAEIDEHPGAEWRWRETLVPRDSLGALADAVRRGELEVAGALAAEALRIAAWRPRLSTEADEKLIPHEVDWIRSAVHLNKGCYRGQETVAKVHNLGHPPRRLVMLHLDGSDAVLPAPGDEVLVPASATVLATTPDAPDTVVGLITSSALHFELGPIALALVKRTTPVEAVLAVSSESIRVAANQEIIVPPEAGAAVGRIPRLPRLGAQRR</sequence>
<protein>
    <submittedName>
        <fullName evidence="2">Folate-binding protein</fullName>
    </submittedName>
</protein>
<evidence type="ECO:0000313" key="3">
    <source>
        <dbReference type="Proteomes" id="UP000306192"/>
    </source>
</evidence>
<dbReference type="NCBIfam" id="TIGR03317">
    <property type="entry name" value="ygfZ_signature"/>
    <property type="match status" value="1"/>
</dbReference>
<keyword evidence="1" id="KW-0809">Transit peptide</keyword>
<evidence type="ECO:0000256" key="1">
    <source>
        <dbReference type="ARBA" id="ARBA00022946"/>
    </source>
</evidence>
<dbReference type="RefSeq" id="WP_136641775.1">
    <property type="nucleotide sequence ID" value="NZ_QYRT01000012.1"/>
</dbReference>
<accession>A0A4V6U5E9</accession>
<dbReference type="AlphaFoldDB" id="A0A4V6U5E9"/>
<dbReference type="OrthoDB" id="9796287at2"/>
<dbReference type="InterPro" id="IPR045179">
    <property type="entry name" value="YgfZ/GcvT"/>
</dbReference>
<dbReference type="SUPFAM" id="SSF103025">
    <property type="entry name" value="Folate-binding domain"/>
    <property type="match status" value="1"/>
</dbReference>
<dbReference type="EMBL" id="QYRT01000012">
    <property type="protein sequence ID" value="TIH37354.1"/>
    <property type="molecule type" value="Genomic_DNA"/>
</dbReference>
<dbReference type="PANTHER" id="PTHR22602:SF0">
    <property type="entry name" value="TRANSFERASE CAF17, MITOCHONDRIAL-RELATED"/>
    <property type="match status" value="1"/>
</dbReference>